<dbReference type="GO" id="GO:0016874">
    <property type="term" value="F:ligase activity"/>
    <property type="evidence" value="ECO:0007669"/>
    <property type="project" value="UniProtKB-KW"/>
</dbReference>
<dbReference type="RefSeq" id="WP_032577994.1">
    <property type="nucleotide sequence ID" value="NZ_JGDB01000094.1"/>
</dbReference>
<comment type="caution">
    <text evidence="2">The sequence shown here is derived from an EMBL/GenBank/DDBJ whole genome shotgun (WGS) entry which is preliminary data.</text>
</comment>
<dbReference type="InterPro" id="IPR049504">
    <property type="entry name" value="O-antigen_lig"/>
</dbReference>
<keyword evidence="1" id="KW-1133">Transmembrane helix</keyword>
<evidence type="ECO:0000256" key="1">
    <source>
        <dbReference type="SAM" id="Phobius"/>
    </source>
</evidence>
<dbReference type="EMBL" id="JGDB01000094">
    <property type="protein sequence ID" value="EXY90979.1"/>
    <property type="molecule type" value="Genomic_DNA"/>
</dbReference>
<feature type="transmembrane region" description="Helical" evidence="1">
    <location>
        <begin position="12"/>
        <end position="35"/>
    </location>
</feature>
<gene>
    <name evidence="2" type="ORF">M125_2333</name>
</gene>
<feature type="transmembrane region" description="Helical" evidence="1">
    <location>
        <begin position="331"/>
        <end position="352"/>
    </location>
</feature>
<reference evidence="2 3" key="1">
    <citation type="submission" date="2014-02" db="EMBL/GenBank/DDBJ databases">
        <authorList>
            <person name="Sears C."/>
            <person name="Carroll K."/>
            <person name="Sack B.R."/>
            <person name="Qadri F."/>
            <person name="Myers L.L."/>
            <person name="Chung G.-T."/>
            <person name="Escheverria P."/>
            <person name="Fraser C.M."/>
            <person name="Sadzewicz L."/>
            <person name="Shefchek K.A."/>
            <person name="Tallon L."/>
            <person name="Das S.P."/>
            <person name="Daugherty S."/>
            <person name="Mongodin E.F."/>
        </authorList>
    </citation>
    <scope>NUCLEOTIDE SEQUENCE [LARGE SCALE GENOMIC DNA]</scope>
    <source>
        <strain evidence="3">3998T(B)3</strain>
    </source>
</reference>
<evidence type="ECO:0000313" key="3">
    <source>
        <dbReference type="Proteomes" id="UP000020773"/>
    </source>
</evidence>
<feature type="transmembrane region" description="Helical" evidence="1">
    <location>
        <begin position="91"/>
        <end position="113"/>
    </location>
</feature>
<dbReference type="AlphaFoldDB" id="A0A015U2M2"/>
<dbReference type="PATRIC" id="fig|1339316.3.peg.2240"/>
<proteinExistence type="predicted"/>
<feature type="transmembrane region" description="Helical" evidence="1">
    <location>
        <begin position="41"/>
        <end position="61"/>
    </location>
</feature>
<feature type="transmembrane region" description="Helical" evidence="1">
    <location>
        <begin position="68"/>
        <end position="85"/>
    </location>
</feature>
<feature type="transmembrane region" description="Helical" evidence="1">
    <location>
        <begin position="364"/>
        <end position="384"/>
    </location>
</feature>
<evidence type="ECO:0000313" key="2">
    <source>
        <dbReference type="EMBL" id="EXY90979.1"/>
    </source>
</evidence>
<accession>A0A015U2M2</accession>
<feature type="transmembrane region" description="Helical" evidence="1">
    <location>
        <begin position="166"/>
        <end position="187"/>
    </location>
</feature>
<protein>
    <submittedName>
        <fullName evidence="2">O-antigen ligase like membrane family protein</fullName>
    </submittedName>
</protein>
<keyword evidence="1" id="KW-0472">Membrane</keyword>
<organism evidence="2 3">
    <name type="scientific">Bacteroides fragilis str. 3998T(B)3</name>
    <dbReference type="NCBI Taxonomy" id="1339316"/>
    <lineage>
        <taxon>Bacteria</taxon>
        <taxon>Pseudomonadati</taxon>
        <taxon>Bacteroidota</taxon>
        <taxon>Bacteroidia</taxon>
        <taxon>Bacteroidales</taxon>
        <taxon>Bacteroidaceae</taxon>
        <taxon>Bacteroides</taxon>
    </lineage>
</organism>
<sequence>MKNKEGYIQFSFIDKVIFFLSTYLLLFDCVNGYFLENGIDIPVSLLIKNILLILILYRLSYDVSFFKIAYFICLYVAILLSYYTFFDDIQYIYIGKSFTHLMKFLVTIVYFHYFSNSFQLLSSESILCRIKSIIYFSFIVIFINIILGPFGFGYKQYGGTFTYRGFFYAGNDLSGVVLLLIPLILFFSLLNRKKVTWQYVLLCFISLLVGVLIGTKTGLISIFMSFLIVPKLYNRQKIGWKRKLVKAILSCILVLIVIYVIYYLLDYTGSLQRWSYMLEKEDLSAVIYSGRDYFWDLHKKVFYKSPFEVLLLGMGGGITVERDFHDTLLNYGIIGVIIVYSFYAYVLIRSFIYYNKSEYPFAKIVFFINVLLLSASCISGHIIYSGTTNFFIAVVNSLQYYKEKEINEKNHCNI</sequence>
<name>A0A015U2M2_BACFG</name>
<dbReference type="Pfam" id="PF13425">
    <property type="entry name" value="O-antigen_lig"/>
    <property type="match status" value="2"/>
</dbReference>
<feature type="transmembrane region" description="Helical" evidence="1">
    <location>
        <begin position="247"/>
        <end position="265"/>
    </location>
</feature>
<feature type="transmembrane region" description="Helical" evidence="1">
    <location>
        <begin position="133"/>
        <end position="154"/>
    </location>
</feature>
<keyword evidence="1" id="KW-0812">Transmembrane</keyword>
<keyword evidence="2" id="KW-0436">Ligase</keyword>
<feature type="transmembrane region" description="Helical" evidence="1">
    <location>
        <begin position="199"/>
        <end position="227"/>
    </location>
</feature>
<dbReference type="Proteomes" id="UP000020773">
    <property type="component" value="Unassembled WGS sequence"/>
</dbReference>